<name>A0ABT8B9A8_9NEIS</name>
<dbReference type="Pfam" id="PF13439">
    <property type="entry name" value="Glyco_transf_4"/>
    <property type="match status" value="1"/>
</dbReference>
<gene>
    <name evidence="2" type="ORF">QWZ03_18355</name>
</gene>
<protein>
    <submittedName>
        <fullName evidence="2">Glycosyltransferase family 1 protein</fullName>
        <ecNumber evidence="2">2.4.-.-</ecNumber>
    </submittedName>
</protein>
<feature type="domain" description="Glycosyltransferase subfamily 4-like N-terminal" evidence="1">
    <location>
        <begin position="19"/>
        <end position="183"/>
    </location>
</feature>
<dbReference type="Proteomes" id="UP001180081">
    <property type="component" value="Unassembled WGS sequence"/>
</dbReference>
<reference evidence="2" key="1">
    <citation type="journal article" date="2014" name="Int. J. Syst. Evol. Microbiol.">
        <title>Complete genome of a new Firmicutes species belonging to the dominant human colonic microbiota ('Ruminococcus bicirculans') reveals two chromosomes and a selective capacity to utilize plant glucans.</title>
        <authorList>
            <consortium name="NISC Comparative Sequencing Program"/>
            <person name="Wegmann U."/>
            <person name="Louis P."/>
            <person name="Goesmann A."/>
            <person name="Henrissat B."/>
            <person name="Duncan S.H."/>
            <person name="Flint H.J."/>
        </authorList>
    </citation>
    <scope>NUCLEOTIDE SEQUENCE</scope>
    <source>
        <strain evidence="2">CECT 7703</strain>
    </source>
</reference>
<keyword evidence="2" id="KW-0808">Transferase</keyword>
<dbReference type="PANTHER" id="PTHR45947">
    <property type="entry name" value="SULFOQUINOVOSYL TRANSFERASE SQD2"/>
    <property type="match status" value="1"/>
</dbReference>
<proteinExistence type="predicted"/>
<keyword evidence="3" id="KW-1185">Reference proteome</keyword>
<dbReference type="EMBL" id="JAUFPU010000018">
    <property type="protein sequence ID" value="MDN3578733.1"/>
    <property type="molecule type" value="Genomic_DNA"/>
</dbReference>
<dbReference type="GO" id="GO:0016757">
    <property type="term" value="F:glycosyltransferase activity"/>
    <property type="evidence" value="ECO:0007669"/>
    <property type="project" value="UniProtKB-KW"/>
</dbReference>
<dbReference type="InterPro" id="IPR028098">
    <property type="entry name" value="Glyco_trans_4-like_N"/>
</dbReference>
<sequence>MDNRPLHLALITETFPPEVNGVAMTVGRMAHGLAARGHRVALVRPRQHHHEASGRDELLVSGLRVPRYPDLKFGLPATGQLLRRWRTDRPDLVVAVTEGPLGWSALRAARKLGIPAISEFHTNFHSYSAHYGMAWLERPVRGYLRRFHNRNLATLVPSEDVRKRLAEQGFCNLEVVARGVDTQLFDPSRRSADLRSQWGAGEQTQVVAYVGRMAAEKNLPLVLAAFRQMQAIRPDSKLLWVGDGPERAALQANHPEQCFAGMQRGVALADHYASADVFLFGSTTETYGNVTLEAMASGLGVISYDYAAARTHVRHHENGLLARFDDDADFVDQARYAASYPSVMRALGQAARQTTLPLGWEAIVHRFEDVARAALARVGAPN</sequence>
<dbReference type="CDD" id="cd03814">
    <property type="entry name" value="GT4-like"/>
    <property type="match status" value="1"/>
</dbReference>
<accession>A0ABT8B9A8</accession>
<dbReference type="Gene3D" id="3.40.50.2000">
    <property type="entry name" value="Glycogen Phosphorylase B"/>
    <property type="match status" value="2"/>
</dbReference>
<dbReference type="SUPFAM" id="SSF53756">
    <property type="entry name" value="UDP-Glycosyltransferase/glycogen phosphorylase"/>
    <property type="match status" value="1"/>
</dbReference>
<evidence type="ECO:0000313" key="2">
    <source>
        <dbReference type="EMBL" id="MDN3578733.1"/>
    </source>
</evidence>
<evidence type="ECO:0000313" key="3">
    <source>
        <dbReference type="Proteomes" id="UP001180081"/>
    </source>
</evidence>
<organism evidence="2 3">
    <name type="scientific">Chitinimonas viridis</name>
    <dbReference type="NCBI Taxonomy" id="664880"/>
    <lineage>
        <taxon>Bacteria</taxon>
        <taxon>Pseudomonadati</taxon>
        <taxon>Pseudomonadota</taxon>
        <taxon>Betaproteobacteria</taxon>
        <taxon>Neisseriales</taxon>
        <taxon>Chitinibacteraceae</taxon>
        <taxon>Chitinimonas</taxon>
    </lineage>
</organism>
<keyword evidence="2" id="KW-0328">Glycosyltransferase</keyword>
<reference evidence="2" key="2">
    <citation type="submission" date="2023-06" db="EMBL/GenBank/DDBJ databases">
        <authorList>
            <person name="Lucena T."/>
            <person name="Sun Q."/>
        </authorList>
    </citation>
    <scope>NUCLEOTIDE SEQUENCE</scope>
    <source>
        <strain evidence="2">CECT 7703</strain>
    </source>
</reference>
<dbReference type="Pfam" id="PF13692">
    <property type="entry name" value="Glyco_trans_1_4"/>
    <property type="match status" value="1"/>
</dbReference>
<comment type="caution">
    <text evidence="2">The sequence shown here is derived from an EMBL/GenBank/DDBJ whole genome shotgun (WGS) entry which is preliminary data.</text>
</comment>
<dbReference type="EC" id="2.4.-.-" evidence="2"/>
<dbReference type="RefSeq" id="WP_290334063.1">
    <property type="nucleotide sequence ID" value="NZ_JAUFPU010000018.1"/>
</dbReference>
<dbReference type="PANTHER" id="PTHR45947:SF3">
    <property type="entry name" value="SULFOQUINOVOSYL TRANSFERASE SQD2"/>
    <property type="match status" value="1"/>
</dbReference>
<evidence type="ECO:0000259" key="1">
    <source>
        <dbReference type="Pfam" id="PF13439"/>
    </source>
</evidence>
<dbReference type="InterPro" id="IPR050194">
    <property type="entry name" value="Glycosyltransferase_grp1"/>
</dbReference>